<reference evidence="4" key="1">
    <citation type="submission" date="2016-11" db="UniProtKB">
        <authorList>
            <consortium name="WormBaseParasite"/>
        </authorList>
    </citation>
    <scope>IDENTIFICATION</scope>
</reference>
<keyword evidence="1" id="KW-0732">Signal</keyword>
<feature type="signal peptide" evidence="1">
    <location>
        <begin position="1"/>
        <end position="20"/>
    </location>
</feature>
<dbReference type="InterPro" id="IPR005018">
    <property type="entry name" value="DOMON_domain"/>
</dbReference>
<dbReference type="Pfam" id="PF03351">
    <property type="entry name" value="DOMON"/>
    <property type="match status" value="1"/>
</dbReference>
<evidence type="ECO:0000313" key="4">
    <source>
        <dbReference type="WBParaSite" id="L893_g32420.t1"/>
    </source>
</evidence>
<dbReference type="InterPro" id="IPR042789">
    <property type="entry name" value="FRRS1L"/>
</dbReference>
<organism evidence="3 4">
    <name type="scientific">Steinernema glaseri</name>
    <dbReference type="NCBI Taxonomy" id="37863"/>
    <lineage>
        <taxon>Eukaryota</taxon>
        <taxon>Metazoa</taxon>
        <taxon>Ecdysozoa</taxon>
        <taxon>Nematoda</taxon>
        <taxon>Chromadorea</taxon>
        <taxon>Rhabditida</taxon>
        <taxon>Tylenchina</taxon>
        <taxon>Panagrolaimomorpha</taxon>
        <taxon>Strongyloidoidea</taxon>
        <taxon>Steinernematidae</taxon>
        <taxon>Steinernema</taxon>
    </lineage>
</organism>
<sequence length="222" mass="24689">MLAQLLFAATALEVVVGSGALIFDDLDCGRIRGCWSFPGGCQGSSCHGLIRWAYNGTVLNIEMVSKDHAIFQSGRYIALGFSTDGAMGDDTVFECVFGSAGTAAAYISHNHPSSNNQLLDATKKMIRSNSSMVKDGYTICEMEVDLTQRERVEDHERNQIHDLRDKSWVLQFARGLTDPETGEKIIHSLDDDEFYPWTTDEKVTICASCPDRFKAIKKMQQF</sequence>
<dbReference type="PANTHER" id="PTHR46902">
    <property type="entry name" value="DOMON DOMAIN-CONTAINING PROTEIN FRRS1L"/>
    <property type="match status" value="1"/>
</dbReference>
<dbReference type="WBParaSite" id="L893_g32420.t1">
    <property type="protein sequence ID" value="L893_g32420.t1"/>
    <property type="gene ID" value="L893_g32420"/>
</dbReference>
<dbReference type="GO" id="GO:1900449">
    <property type="term" value="P:regulation of glutamate receptor signaling pathway"/>
    <property type="evidence" value="ECO:0007669"/>
    <property type="project" value="InterPro"/>
</dbReference>
<accession>A0A1I8A2R2</accession>
<protein>
    <submittedName>
        <fullName evidence="4">DOMON domain-containing protein</fullName>
    </submittedName>
</protein>
<feature type="chain" id="PRO_5009314125" evidence="1">
    <location>
        <begin position="21"/>
        <end position="222"/>
    </location>
</feature>
<dbReference type="PROSITE" id="PS50836">
    <property type="entry name" value="DOMON"/>
    <property type="match status" value="1"/>
</dbReference>
<dbReference type="AlphaFoldDB" id="A0A1I8A2R2"/>
<dbReference type="GO" id="GO:0099072">
    <property type="term" value="P:regulation of postsynaptic membrane neurotransmitter receptor levels"/>
    <property type="evidence" value="ECO:0007669"/>
    <property type="project" value="TreeGrafter"/>
</dbReference>
<dbReference type="PANTHER" id="PTHR46902:SF1">
    <property type="entry name" value="DOMON DOMAIN-CONTAINING PROTEIN FRRS1L"/>
    <property type="match status" value="1"/>
</dbReference>
<proteinExistence type="predicted"/>
<dbReference type="Proteomes" id="UP000095287">
    <property type="component" value="Unplaced"/>
</dbReference>
<evidence type="ECO:0000256" key="1">
    <source>
        <dbReference type="SAM" id="SignalP"/>
    </source>
</evidence>
<keyword evidence="3" id="KW-1185">Reference proteome</keyword>
<evidence type="ECO:0000259" key="2">
    <source>
        <dbReference type="PROSITE" id="PS50836"/>
    </source>
</evidence>
<name>A0A1I8A2R2_9BILA</name>
<evidence type="ECO:0000313" key="3">
    <source>
        <dbReference type="Proteomes" id="UP000095287"/>
    </source>
</evidence>
<feature type="domain" description="DOMON" evidence="2">
    <location>
        <begin position="46"/>
        <end position="175"/>
    </location>
</feature>